<accession>A0AAU6T7E0</accession>
<proteinExistence type="predicted"/>
<dbReference type="EMBL" id="CP095328">
    <property type="protein sequence ID" value="XAG40889.1"/>
    <property type="molecule type" value="Genomic_DNA"/>
</dbReference>
<keyword evidence="1" id="KW-0812">Transmembrane</keyword>
<feature type="transmembrane region" description="Helical" evidence="1">
    <location>
        <begin position="13"/>
        <end position="35"/>
    </location>
</feature>
<organism evidence="2">
    <name type="scientific">Aeromonas sp. 19NY04SH05-1</name>
    <dbReference type="NCBI Taxonomy" id="2920537"/>
    <lineage>
        <taxon>Bacteria</taxon>
        <taxon>Pseudomonadati</taxon>
        <taxon>Pseudomonadota</taxon>
        <taxon>Gammaproteobacteria</taxon>
        <taxon>Aeromonadales</taxon>
        <taxon>Aeromonadaceae</taxon>
        <taxon>Aeromonas</taxon>
    </lineage>
</organism>
<sequence length="204" mass="22017">MLKAPRGFNVVELMVAMVAGLFLVAAVTSLFATILKANQTSMQVSRLNQELQSITDMIARDVQRTGYDQGATAFLGAASGARSPFYFDTSSDLMNETVSGSKIYRCIRLKYDDDNNGSLGSDETFIYSYDSADKGVQLGTSCSTGNLLSTDNTIEVTDLTFSLFGSSASAGARTVRMAISGQYKANSALKLTLQRDIKLRNDGY</sequence>
<keyword evidence="1" id="KW-0472">Membrane</keyword>
<gene>
    <name evidence="2" type="ORF">MRK42_18185</name>
</gene>
<name>A0AAU6T7E0_9GAMM</name>
<reference evidence="2" key="1">
    <citation type="submission" date="2022-03" db="EMBL/GenBank/DDBJ databases">
        <title>Sea Food Isolates.</title>
        <authorList>
            <person name="Li C."/>
        </authorList>
    </citation>
    <scope>NUCLEOTIDE SEQUENCE</scope>
    <source>
        <strain evidence="2">19NY04SH05-1</strain>
    </source>
</reference>
<dbReference type="AlphaFoldDB" id="A0AAU6T7E0"/>
<evidence type="ECO:0000256" key="1">
    <source>
        <dbReference type="SAM" id="Phobius"/>
    </source>
</evidence>
<evidence type="ECO:0000313" key="2">
    <source>
        <dbReference type="EMBL" id="XAG40889.1"/>
    </source>
</evidence>
<keyword evidence="1" id="KW-1133">Transmembrane helix</keyword>
<protein>
    <submittedName>
        <fullName evidence="2">Type IV pilin</fullName>
    </submittedName>
</protein>